<dbReference type="InterPro" id="IPR050482">
    <property type="entry name" value="Sensor_HK_TwoCompSys"/>
</dbReference>
<organism evidence="16 17">
    <name type="scientific">Dactylosporangium aurantiacum</name>
    <dbReference type="NCBI Taxonomy" id="35754"/>
    <lineage>
        <taxon>Bacteria</taxon>
        <taxon>Bacillati</taxon>
        <taxon>Actinomycetota</taxon>
        <taxon>Actinomycetes</taxon>
        <taxon>Micromonosporales</taxon>
        <taxon>Micromonosporaceae</taxon>
        <taxon>Dactylosporangium</taxon>
    </lineage>
</organism>
<keyword evidence="10 13" id="KW-1133">Transmembrane helix</keyword>
<keyword evidence="6 13" id="KW-0812">Transmembrane</keyword>
<accession>A0A9Q9MKD6</accession>
<dbReference type="RefSeq" id="WP_052386739.1">
    <property type="nucleotide sequence ID" value="NZ_CP073767.1"/>
</dbReference>
<keyword evidence="12 13" id="KW-0472">Membrane</keyword>
<evidence type="ECO:0000313" key="17">
    <source>
        <dbReference type="Proteomes" id="UP001058003"/>
    </source>
</evidence>
<dbReference type="KEGG" id="daur:Daura_39985"/>
<comment type="subcellular location">
    <subcellularLocation>
        <location evidence="2">Membrane</location>
        <topology evidence="2">Multi-pass membrane protein</topology>
    </subcellularLocation>
</comment>
<feature type="transmembrane region" description="Helical" evidence="13">
    <location>
        <begin position="23"/>
        <end position="44"/>
    </location>
</feature>
<keyword evidence="17" id="KW-1185">Reference proteome</keyword>
<sequence>MTVTKGVQHRLITLLLPEKPPPLFVGVIVAVVVVAVETVGLALLHAADPQRPPIAVIYILGVVALTAVWGARLGIGVALASTLVFNFIYISPLGLHLSTSQDLQRAVTFGLVALASGGLADVARTRAAEARQRAAEGDFASEFARRVLAEDELASGLRAGSRCLAAWLGLSPVAIEIGAAPGEAKIAGATVLELAGKGRGRVRLVVPDTTPPETLERLRDRLGPVLDEIVHIAVDRHELIGTLRASQQATQALLAEQAALRRVATLVATGSPPREVFAAVTAELHRLFQGFHTALMRYEPDRTVTAVSERDTGGRLMPDHPSLPITGENIAGMILRTRRTAQIDYDTATGPIAERLRARGVRRGLGVPIVVDGELWGIMLVLSVRPEPVPADAEQRLGDFTELVAAAIASTENRARLIASRGRLVAAADDARRRIERDLHDGPQQRIVALALRLRMAQDSVLDDPAAAGRLLSETVRNLTEIHECMTDLARGIHPALLTQGGICPMLRTLVRRSTVPVDLRLQVDRRLPERVEVAVYYVVSEALTNIAKHAHASTASVTVGADERRVWLSVRDDGVGGARLDGGTGLVGLRDRVEALGGRLSVVSPPAHGTTLTAEIALAEPDPCAAVAPFPMVRAG</sequence>
<dbReference type="AlphaFoldDB" id="A0A9Q9MKD6"/>
<dbReference type="GO" id="GO:0016020">
    <property type="term" value="C:membrane"/>
    <property type="evidence" value="ECO:0007669"/>
    <property type="project" value="UniProtKB-SubCell"/>
</dbReference>
<dbReference type="SUPFAM" id="SSF55781">
    <property type="entry name" value="GAF domain-like"/>
    <property type="match status" value="1"/>
</dbReference>
<dbReference type="SUPFAM" id="SSF55874">
    <property type="entry name" value="ATPase domain of HSP90 chaperone/DNA topoisomerase II/histidine kinase"/>
    <property type="match status" value="1"/>
</dbReference>
<protein>
    <recommendedName>
        <fullName evidence="3">histidine kinase</fullName>
        <ecNumber evidence="3">2.7.13.3</ecNumber>
    </recommendedName>
</protein>
<evidence type="ECO:0000256" key="6">
    <source>
        <dbReference type="ARBA" id="ARBA00022692"/>
    </source>
</evidence>
<dbReference type="InterPro" id="IPR025201">
    <property type="entry name" value="KdpD_TM"/>
</dbReference>
<evidence type="ECO:0000256" key="11">
    <source>
        <dbReference type="ARBA" id="ARBA00023012"/>
    </source>
</evidence>
<dbReference type="EC" id="2.7.13.3" evidence="3"/>
<evidence type="ECO:0000256" key="4">
    <source>
        <dbReference type="ARBA" id="ARBA00022553"/>
    </source>
</evidence>
<evidence type="ECO:0000256" key="3">
    <source>
        <dbReference type="ARBA" id="ARBA00012438"/>
    </source>
</evidence>
<comment type="catalytic activity">
    <reaction evidence="1">
        <text>ATP + protein L-histidine = ADP + protein N-phospho-L-histidine.</text>
        <dbReference type="EC" id="2.7.13.3"/>
    </reaction>
</comment>
<feature type="domain" description="GAF" evidence="14">
    <location>
        <begin position="272"/>
        <end position="418"/>
    </location>
</feature>
<dbReference type="Proteomes" id="UP001058003">
    <property type="component" value="Chromosome"/>
</dbReference>
<dbReference type="Gene3D" id="3.30.565.10">
    <property type="entry name" value="Histidine kinase-like ATPase, C-terminal domain"/>
    <property type="match status" value="1"/>
</dbReference>
<keyword evidence="9" id="KW-0067">ATP-binding</keyword>
<dbReference type="PANTHER" id="PTHR24421:SF10">
    <property type="entry name" value="NITRATE_NITRITE SENSOR PROTEIN NARQ"/>
    <property type="match status" value="1"/>
</dbReference>
<evidence type="ECO:0000256" key="5">
    <source>
        <dbReference type="ARBA" id="ARBA00022679"/>
    </source>
</evidence>
<dbReference type="InterPro" id="IPR029016">
    <property type="entry name" value="GAF-like_dom_sf"/>
</dbReference>
<dbReference type="InterPro" id="IPR038318">
    <property type="entry name" value="KdpD_sf"/>
</dbReference>
<keyword evidence="4" id="KW-0597">Phosphoprotein</keyword>
<evidence type="ECO:0000259" key="14">
    <source>
        <dbReference type="SMART" id="SM00065"/>
    </source>
</evidence>
<evidence type="ECO:0000256" key="1">
    <source>
        <dbReference type="ARBA" id="ARBA00000085"/>
    </source>
</evidence>
<dbReference type="InterPro" id="IPR011712">
    <property type="entry name" value="Sig_transdc_His_kin_sub3_dim/P"/>
</dbReference>
<dbReference type="CDD" id="cd16917">
    <property type="entry name" value="HATPase_UhpB-NarQ-NarX-like"/>
    <property type="match status" value="1"/>
</dbReference>
<dbReference type="GO" id="GO:0046983">
    <property type="term" value="F:protein dimerization activity"/>
    <property type="evidence" value="ECO:0007669"/>
    <property type="project" value="InterPro"/>
</dbReference>
<evidence type="ECO:0000259" key="15">
    <source>
        <dbReference type="SMART" id="SM00387"/>
    </source>
</evidence>
<evidence type="ECO:0000256" key="7">
    <source>
        <dbReference type="ARBA" id="ARBA00022741"/>
    </source>
</evidence>
<dbReference type="SMART" id="SM00387">
    <property type="entry name" value="HATPase_c"/>
    <property type="match status" value="1"/>
</dbReference>
<keyword evidence="7" id="KW-0547">Nucleotide-binding</keyword>
<dbReference type="GO" id="GO:0005524">
    <property type="term" value="F:ATP binding"/>
    <property type="evidence" value="ECO:0007669"/>
    <property type="project" value="UniProtKB-KW"/>
</dbReference>
<keyword evidence="5" id="KW-0808">Transferase</keyword>
<evidence type="ECO:0000256" key="12">
    <source>
        <dbReference type="ARBA" id="ARBA00023136"/>
    </source>
</evidence>
<dbReference type="Gene3D" id="3.30.450.40">
    <property type="match status" value="1"/>
</dbReference>
<keyword evidence="11" id="KW-0902">Two-component regulatory system</keyword>
<dbReference type="InterPro" id="IPR003018">
    <property type="entry name" value="GAF"/>
</dbReference>
<feature type="transmembrane region" description="Helical" evidence="13">
    <location>
        <begin position="56"/>
        <end position="85"/>
    </location>
</feature>
<dbReference type="GO" id="GO:0000155">
    <property type="term" value="F:phosphorelay sensor kinase activity"/>
    <property type="evidence" value="ECO:0007669"/>
    <property type="project" value="InterPro"/>
</dbReference>
<evidence type="ECO:0000313" key="16">
    <source>
        <dbReference type="EMBL" id="UWZ52752.1"/>
    </source>
</evidence>
<evidence type="ECO:0000256" key="2">
    <source>
        <dbReference type="ARBA" id="ARBA00004141"/>
    </source>
</evidence>
<dbReference type="PANTHER" id="PTHR24421">
    <property type="entry name" value="NITRATE/NITRITE SENSOR PROTEIN NARX-RELATED"/>
    <property type="match status" value="1"/>
</dbReference>
<dbReference type="Pfam" id="PF01590">
    <property type="entry name" value="GAF"/>
    <property type="match status" value="1"/>
</dbReference>
<dbReference type="EMBL" id="CP073767">
    <property type="protein sequence ID" value="UWZ52752.1"/>
    <property type="molecule type" value="Genomic_DNA"/>
</dbReference>
<evidence type="ECO:0000256" key="10">
    <source>
        <dbReference type="ARBA" id="ARBA00022989"/>
    </source>
</evidence>
<proteinExistence type="predicted"/>
<evidence type="ECO:0000256" key="9">
    <source>
        <dbReference type="ARBA" id="ARBA00022840"/>
    </source>
</evidence>
<dbReference type="Pfam" id="PF13493">
    <property type="entry name" value="DUF4118"/>
    <property type="match status" value="1"/>
</dbReference>
<dbReference type="SMART" id="SM00065">
    <property type="entry name" value="GAF"/>
    <property type="match status" value="1"/>
</dbReference>
<feature type="domain" description="Histidine kinase/HSP90-like ATPase" evidence="15">
    <location>
        <begin position="531"/>
        <end position="621"/>
    </location>
</feature>
<dbReference type="InterPro" id="IPR003594">
    <property type="entry name" value="HATPase_dom"/>
</dbReference>
<reference evidence="16" key="1">
    <citation type="submission" date="2021-04" db="EMBL/GenBank/DDBJ databases">
        <title>Dactylosporangium aurantiacum NRRL B-8018 full assembly.</title>
        <authorList>
            <person name="Hartkoorn R.C."/>
            <person name="Beaudoing E."/>
            <person name="Hot D."/>
        </authorList>
    </citation>
    <scope>NUCLEOTIDE SEQUENCE</scope>
    <source>
        <strain evidence="16">NRRL B-8018</strain>
    </source>
</reference>
<dbReference type="Gene3D" id="1.20.5.1930">
    <property type="match status" value="1"/>
</dbReference>
<gene>
    <name evidence="16" type="ORF">Daura_39985</name>
</gene>
<dbReference type="Gene3D" id="1.20.120.620">
    <property type="entry name" value="Backbone structure of the membrane domain of e. Coli histidine kinase receptor kdpd"/>
    <property type="match status" value="1"/>
</dbReference>
<dbReference type="Pfam" id="PF07730">
    <property type="entry name" value="HisKA_3"/>
    <property type="match status" value="1"/>
</dbReference>
<dbReference type="InterPro" id="IPR036890">
    <property type="entry name" value="HATPase_C_sf"/>
</dbReference>
<name>A0A9Q9MKD6_9ACTN</name>
<evidence type="ECO:0000256" key="13">
    <source>
        <dbReference type="SAM" id="Phobius"/>
    </source>
</evidence>
<keyword evidence="8" id="KW-0418">Kinase</keyword>
<dbReference type="Pfam" id="PF02518">
    <property type="entry name" value="HATPase_c"/>
    <property type="match status" value="1"/>
</dbReference>
<evidence type="ECO:0000256" key="8">
    <source>
        <dbReference type="ARBA" id="ARBA00022777"/>
    </source>
</evidence>